<gene>
    <name evidence="7" type="ORF">CALVIDRAFT_594647</name>
</gene>
<keyword evidence="5" id="KW-0862">Zinc</keyword>
<dbReference type="OrthoDB" id="10250730at2759"/>
<evidence type="ECO:0000313" key="8">
    <source>
        <dbReference type="Proteomes" id="UP000076738"/>
    </source>
</evidence>
<evidence type="ECO:0000313" key="7">
    <source>
        <dbReference type="EMBL" id="KZP01121.1"/>
    </source>
</evidence>
<dbReference type="Gene3D" id="3.60.15.10">
    <property type="entry name" value="Ribonuclease Z/Hydroxyacylglutathione hydrolase-like"/>
    <property type="match status" value="1"/>
</dbReference>
<dbReference type="CDD" id="cd07730">
    <property type="entry name" value="metallo-hydrolase-like_MBL-fold"/>
    <property type="match status" value="1"/>
</dbReference>
<dbReference type="EMBL" id="KV417267">
    <property type="protein sequence ID" value="KZP01121.1"/>
    <property type="molecule type" value="Genomic_DNA"/>
</dbReference>
<proteinExistence type="inferred from homology"/>
<accession>A0A167RP09</accession>
<name>A0A167RP09_CALVF</name>
<dbReference type="InterPro" id="IPR001279">
    <property type="entry name" value="Metallo-B-lactamas"/>
</dbReference>
<dbReference type="STRING" id="1330018.A0A167RP09"/>
<evidence type="ECO:0000259" key="6">
    <source>
        <dbReference type="SMART" id="SM00849"/>
    </source>
</evidence>
<dbReference type="Pfam" id="PF00753">
    <property type="entry name" value="Lactamase_B"/>
    <property type="match status" value="1"/>
</dbReference>
<dbReference type="InterPro" id="IPR036866">
    <property type="entry name" value="RibonucZ/Hydroxyglut_hydro"/>
</dbReference>
<keyword evidence="8" id="KW-1185">Reference proteome</keyword>
<evidence type="ECO:0000256" key="5">
    <source>
        <dbReference type="ARBA" id="ARBA00022833"/>
    </source>
</evidence>
<dbReference type="GO" id="GO:0046872">
    <property type="term" value="F:metal ion binding"/>
    <property type="evidence" value="ECO:0007669"/>
    <property type="project" value="UniProtKB-KW"/>
</dbReference>
<feature type="domain" description="Metallo-beta-lactamase" evidence="6">
    <location>
        <begin position="53"/>
        <end position="262"/>
    </location>
</feature>
<organism evidence="7 8">
    <name type="scientific">Calocera viscosa (strain TUFC12733)</name>
    <dbReference type="NCBI Taxonomy" id="1330018"/>
    <lineage>
        <taxon>Eukaryota</taxon>
        <taxon>Fungi</taxon>
        <taxon>Dikarya</taxon>
        <taxon>Basidiomycota</taxon>
        <taxon>Agaricomycotina</taxon>
        <taxon>Dacrymycetes</taxon>
        <taxon>Dacrymycetales</taxon>
        <taxon>Dacrymycetaceae</taxon>
        <taxon>Calocera</taxon>
    </lineage>
</organism>
<evidence type="ECO:0000256" key="4">
    <source>
        <dbReference type="ARBA" id="ARBA00022801"/>
    </source>
</evidence>
<comment type="cofactor">
    <cofactor evidence="1">
        <name>Zn(2+)</name>
        <dbReference type="ChEBI" id="CHEBI:29105"/>
    </cofactor>
</comment>
<dbReference type="PANTHER" id="PTHR42978:SF2">
    <property type="entry name" value="102 KBASES UNSTABLE REGION: FROM 1 TO 119443"/>
    <property type="match status" value="1"/>
</dbReference>
<evidence type="ECO:0000256" key="3">
    <source>
        <dbReference type="ARBA" id="ARBA00022723"/>
    </source>
</evidence>
<dbReference type="PANTHER" id="PTHR42978">
    <property type="entry name" value="QUORUM-QUENCHING LACTONASE YTNP-RELATED-RELATED"/>
    <property type="match status" value="1"/>
</dbReference>
<dbReference type="SUPFAM" id="SSF56281">
    <property type="entry name" value="Metallo-hydrolase/oxidoreductase"/>
    <property type="match status" value="1"/>
</dbReference>
<comment type="similarity">
    <text evidence="2">Belongs to the metallo-beta-lactamase superfamily.</text>
</comment>
<dbReference type="Proteomes" id="UP000076738">
    <property type="component" value="Unassembled WGS sequence"/>
</dbReference>
<dbReference type="GO" id="GO:0016787">
    <property type="term" value="F:hydrolase activity"/>
    <property type="evidence" value="ECO:0007669"/>
    <property type="project" value="UniProtKB-KW"/>
</dbReference>
<dbReference type="AlphaFoldDB" id="A0A167RP09"/>
<evidence type="ECO:0000256" key="1">
    <source>
        <dbReference type="ARBA" id="ARBA00001947"/>
    </source>
</evidence>
<dbReference type="SMART" id="SM00849">
    <property type="entry name" value="Lactamase_B"/>
    <property type="match status" value="1"/>
</dbReference>
<keyword evidence="4 7" id="KW-0378">Hydrolase</keyword>
<evidence type="ECO:0000256" key="2">
    <source>
        <dbReference type="ARBA" id="ARBA00007749"/>
    </source>
</evidence>
<protein>
    <submittedName>
        <fullName evidence="7">Metallo-hydrolase/oxidoreductase</fullName>
    </submittedName>
</protein>
<keyword evidence="3" id="KW-0479">Metal-binding</keyword>
<sequence>MSIDPEIAALPFYPIPEGESYCEVTPLVNGILNIPEAHIITPASSPTASYDAPTFSFYIKHEPSGKTLFFDLGIRYDWATSFEEELAGFITPSPPIILGDVGAILKEGGANPEDVSTVIISHRHWDHTGNIAPFPKAEVVGGIDTFIADLGRQTAGRQTLVIDWSKVKSSKIAAFDHAYDYFGDGSVWLVDSAGHTAGHLSALVRTTPSPNATYVLLSGDTCHHPFLISPTTHHFRLATFPTRGSSDKPRQHPALPPPCCMHSDMPRAWDTVCRTRRMEAEDNIMVVLAHDNVYWREWKGAEGRLWPSKKGIQGWKKQGLKLERKYEPEKYDRQ</sequence>
<reference evidence="7 8" key="1">
    <citation type="journal article" date="2016" name="Mol. Biol. Evol.">
        <title>Comparative Genomics of Early-Diverging Mushroom-Forming Fungi Provides Insights into the Origins of Lignocellulose Decay Capabilities.</title>
        <authorList>
            <person name="Nagy L.G."/>
            <person name="Riley R."/>
            <person name="Tritt A."/>
            <person name="Adam C."/>
            <person name="Daum C."/>
            <person name="Floudas D."/>
            <person name="Sun H."/>
            <person name="Yadav J.S."/>
            <person name="Pangilinan J."/>
            <person name="Larsson K.H."/>
            <person name="Matsuura K."/>
            <person name="Barry K."/>
            <person name="Labutti K."/>
            <person name="Kuo R."/>
            <person name="Ohm R.A."/>
            <person name="Bhattacharya S.S."/>
            <person name="Shirouzu T."/>
            <person name="Yoshinaga Y."/>
            <person name="Martin F.M."/>
            <person name="Grigoriev I.V."/>
            <person name="Hibbett D.S."/>
        </authorList>
    </citation>
    <scope>NUCLEOTIDE SEQUENCE [LARGE SCALE GENOMIC DNA]</scope>
    <source>
        <strain evidence="7 8">TUFC12733</strain>
    </source>
</reference>
<dbReference type="InterPro" id="IPR051013">
    <property type="entry name" value="MBL_superfamily_lactonases"/>
</dbReference>